<dbReference type="InterPro" id="IPR000477">
    <property type="entry name" value="RT_dom"/>
</dbReference>
<dbReference type="Gene3D" id="3.10.10.10">
    <property type="entry name" value="HIV Type 1 Reverse Transcriptase, subunit A, domain 1"/>
    <property type="match status" value="1"/>
</dbReference>
<dbReference type="InterPro" id="IPR051320">
    <property type="entry name" value="Viral_Replic_Matur_Polypro"/>
</dbReference>
<sequence length="288" mass="32383">IKVGGKDTSFLLETGASQSVITRPIAPPSEQQIQVQGWTMLQSALCQLGETTLQHQFLYMLECSIPLLGRDLLTKLQVTVIFSEEGHDLQIHHPPKNTCISKYLKVGILRTAQSPWNTPILPVKKPDGTYRPVQDLRPMNSVTIIIHPVVAHPYTLLSTIPRTAQWFSVLDLKDTFFTIPIHLRSQPLFTCTRPVGFKNSPTLFGAALSRDLEHFLPCHPQDVLLQYVDDLLVSATTEKNCLKNTHFVLKLLQDAGYRVSKSKAQLVRKEVKYLGCHLSKGLRALRES</sequence>
<dbReference type="Pfam" id="PF00077">
    <property type="entry name" value="RVP"/>
    <property type="match status" value="1"/>
</dbReference>
<keyword evidence="6" id="KW-1185">Reference proteome</keyword>
<reference evidence="5" key="2">
    <citation type="submission" date="2025-09" db="UniProtKB">
        <authorList>
            <consortium name="Ensembl"/>
        </authorList>
    </citation>
    <scope>IDENTIFICATION</scope>
</reference>
<dbReference type="InterPro" id="IPR043502">
    <property type="entry name" value="DNA/RNA_pol_sf"/>
</dbReference>
<reference evidence="5" key="1">
    <citation type="submission" date="2025-08" db="UniProtKB">
        <authorList>
            <consortium name="Ensembl"/>
        </authorList>
    </citation>
    <scope>IDENTIFICATION</scope>
</reference>
<feature type="domain" description="Reverse transcriptase" evidence="4">
    <location>
        <begin position="104"/>
        <end position="278"/>
    </location>
</feature>
<accession>A0A8C5S998</accession>
<dbReference type="Pfam" id="PF00078">
    <property type="entry name" value="RVT_1"/>
    <property type="match status" value="1"/>
</dbReference>
<evidence type="ECO:0000313" key="6">
    <source>
        <dbReference type="Proteomes" id="UP000694406"/>
    </source>
</evidence>
<dbReference type="InterPro" id="IPR018061">
    <property type="entry name" value="Retropepsins"/>
</dbReference>
<evidence type="ECO:0000256" key="2">
    <source>
        <dbReference type="ARBA" id="ARBA00012180"/>
    </source>
</evidence>
<dbReference type="InterPro" id="IPR021109">
    <property type="entry name" value="Peptidase_aspartic_dom_sf"/>
</dbReference>
<evidence type="ECO:0000313" key="5">
    <source>
        <dbReference type="Ensembl" id="ENSLLTP00000014131.1"/>
    </source>
</evidence>
<dbReference type="EC" id="3.1.26.4" evidence="2"/>
<proteinExistence type="inferred from homology"/>
<dbReference type="SUPFAM" id="SSF56672">
    <property type="entry name" value="DNA/RNA polymerases"/>
    <property type="match status" value="1"/>
</dbReference>
<keyword evidence="3" id="KW-0378">Hydrolase</keyword>
<dbReference type="GO" id="GO:0004523">
    <property type="term" value="F:RNA-DNA hybrid ribonuclease activity"/>
    <property type="evidence" value="ECO:0007669"/>
    <property type="project" value="UniProtKB-EC"/>
</dbReference>
<protein>
    <recommendedName>
        <fullName evidence="2">ribonuclease H</fullName>
        <ecNumber evidence="2">3.1.26.4</ecNumber>
    </recommendedName>
</protein>
<comment type="similarity">
    <text evidence="1">Belongs to the beta type-B retroviral polymerase family. HERV class-II K(HML-2) pol subfamily.</text>
</comment>
<dbReference type="GeneTree" id="ENSGT00940000163417"/>
<name>A0A8C5S998_LATLA</name>
<dbReference type="InterPro" id="IPR043128">
    <property type="entry name" value="Rev_trsase/Diguanyl_cyclase"/>
</dbReference>
<dbReference type="PANTHER" id="PTHR33064:SF37">
    <property type="entry name" value="RIBONUCLEASE H"/>
    <property type="match status" value="1"/>
</dbReference>
<dbReference type="PROSITE" id="PS50878">
    <property type="entry name" value="RT_POL"/>
    <property type="match status" value="1"/>
</dbReference>
<evidence type="ECO:0000256" key="3">
    <source>
        <dbReference type="ARBA" id="ARBA00022801"/>
    </source>
</evidence>
<dbReference type="AlphaFoldDB" id="A0A8C5S998"/>
<organism evidence="5 6">
    <name type="scientific">Laticauda laticaudata</name>
    <name type="common">Blue-ringed sea krait</name>
    <name type="synonym">Blue-lipped sea krait</name>
    <dbReference type="NCBI Taxonomy" id="8630"/>
    <lineage>
        <taxon>Eukaryota</taxon>
        <taxon>Metazoa</taxon>
        <taxon>Chordata</taxon>
        <taxon>Craniata</taxon>
        <taxon>Vertebrata</taxon>
        <taxon>Euteleostomi</taxon>
        <taxon>Lepidosauria</taxon>
        <taxon>Squamata</taxon>
        <taxon>Bifurcata</taxon>
        <taxon>Unidentata</taxon>
        <taxon>Episquamata</taxon>
        <taxon>Toxicofera</taxon>
        <taxon>Serpentes</taxon>
        <taxon>Colubroidea</taxon>
        <taxon>Elapidae</taxon>
        <taxon>Laticaudinae</taxon>
        <taxon>Laticauda</taxon>
    </lineage>
</organism>
<dbReference type="SUPFAM" id="SSF50630">
    <property type="entry name" value="Acid proteases"/>
    <property type="match status" value="1"/>
</dbReference>
<dbReference type="Gene3D" id="3.30.70.270">
    <property type="match status" value="1"/>
</dbReference>
<evidence type="ECO:0000256" key="1">
    <source>
        <dbReference type="ARBA" id="ARBA00010879"/>
    </source>
</evidence>
<dbReference type="Gene3D" id="2.40.70.10">
    <property type="entry name" value="Acid Proteases"/>
    <property type="match status" value="1"/>
</dbReference>
<dbReference type="Ensembl" id="ENSLLTT00000014685.1">
    <property type="protein sequence ID" value="ENSLLTP00000014131.1"/>
    <property type="gene ID" value="ENSLLTG00000010830.1"/>
</dbReference>
<dbReference type="Proteomes" id="UP000694406">
    <property type="component" value="Unplaced"/>
</dbReference>
<evidence type="ECO:0000259" key="4">
    <source>
        <dbReference type="PROSITE" id="PS50878"/>
    </source>
</evidence>
<dbReference type="PANTHER" id="PTHR33064">
    <property type="entry name" value="POL PROTEIN"/>
    <property type="match status" value="1"/>
</dbReference>